<comment type="similarity">
    <text evidence="2 7 8">Belongs to the GPI family.</text>
</comment>
<dbReference type="GO" id="GO:0051156">
    <property type="term" value="P:glucose 6-phosphate metabolic process"/>
    <property type="evidence" value="ECO:0007669"/>
    <property type="project" value="TreeGrafter"/>
</dbReference>
<evidence type="ECO:0000256" key="7">
    <source>
        <dbReference type="HAMAP-Rule" id="MF_00473"/>
    </source>
</evidence>
<dbReference type="GO" id="GO:0048029">
    <property type="term" value="F:monosaccharide binding"/>
    <property type="evidence" value="ECO:0007669"/>
    <property type="project" value="TreeGrafter"/>
</dbReference>
<dbReference type="GO" id="GO:0006096">
    <property type="term" value="P:glycolytic process"/>
    <property type="evidence" value="ECO:0007669"/>
    <property type="project" value="UniProtKB-UniRule"/>
</dbReference>
<dbReference type="InterPro" id="IPR023096">
    <property type="entry name" value="G6P_Isomerase_C"/>
</dbReference>
<evidence type="ECO:0000313" key="10">
    <source>
        <dbReference type="Proteomes" id="UP000294980"/>
    </source>
</evidence>
<keyword evidence="3 7" id="KW-0312">Gluconeogenesis</keyword>
<keyword evidence="5 7" id="KW-0413">Isomerase</keyword>
<feature type="active site" evidence="7">
    <location>
        <position position="509"/>
    </location>
</feature>
<dbReference type="InterPro" id="IPR035476">
    <property type="entry name" value="SIS_PGI_1"/>
</dbReference>
<protein>
    <recommendedName>
        <fullName evidence="7">Glucose-6-phosphate isomerase</fullName>
        <shortName evidence="7">GPI</shortName>
        <ecNumber evidence="7">5.3.1.9</ecNumber>
    </recommendedName>
    <alternativeName>
        <fullName evidence="7">Phosphoglucose isomerase</fullName>
        <shortName evidence="7">PGI</shortName>
    </alternativeName>
    <alternativeName>
        <fullName evidence="7">Phosphohexose isomerase</fullName>
        <shortName evidence="7">PHI</shortName>
    </alternativeName>
</protein>
<evidence type="ECO:0000256" key="8">
    <source>
        <dbReference type="RuleBase" id="RU000612"/>
    </source>
</evidence>
<reference evidence="9 10" key="1">
    <citation type="submission" date="2019-03" db="EMBL/GenBank/DDBJ databases">
        <title>Genomic Encyclopedia of Type Strains, Phase IV (KMG-IV): sequencing the most valuable type-strain genomes for metagenomic binning, comparative biology and taxonomic classification.</title>
        <authorList>
            <person name="Goeker M."/>
        </authorList>
    </citation>
    <scope>NUCLEOTIDE SEQUENCE [LARGE SCALE GENOMIC DNA]</scope>
    <source>
        <strain evidence="9 10">DSM 23344</strain>
    </source>
</reference>
<dbReference type="Gene3D" id="1.10.1390.10">
    <property type="match status" value="1"/>
</dbReference>
<evidence type="ECO:0000256" key="3">
    <source>
        <dbReference type="ARBA" id="ARBA00022432"/>
    </source>
</evidence>
<comment type="subcellular location">
    <subcellularLocation>
        <location evidence="7">Cytoplasm</location>
    </subcellularLocation>
</comment>
<dbReference type="Gene3D" id="3.40.50.10490">
    <property type="entry name" value="Glucose-6-phosphate isomerase like protein, domain 1"/>
    <property type="match status" value="2"/>
</dbReference>
<dbReference type="PANTHER" id="PTHR11469">
    <property type="entry name" value="GLUCOSE-6-PHOSPHATE ISOMERASE"/>
    <property type="match status" value="1"/>
</dbReference>
<comment type="pathway">
    <text evidence="1 7 8">Carbohydrate degradation; glycolysis; D-glyceraldehyde 3-phosphate and glycerone phosphate from D-glucose: step 2/4.</text>
</comment>
<evidence type="ECO:0000256" key="2">
    <source>
        <dbReference type="ARBA" id="ARBA00006604"/>
    </source>
</evidence>
<dbReference type="InterPro" id="IPR046348">
    <property type="entry name" value="SIS_dom_sf"/>
</dbReference>
<sequence length="550" mass="60240">MTLLDSQEGRDLTVQASRLQGQSIAALLSADATRPQAFSCEAAGLHLDFSRHLLDTFTLENLLSLARRADMQARIAALFAGREVNHTEKRPALHMLLRASAADNHAARFAEVVATRERMREHVETLRSQRQTGFTGEPISDVVNLGIGGSDLGPRLTSEALAPACPAPPRVHYAANIDPEDLRSVIAPLNPATTLFIVCSKSFSTEETLHNALAARRWLQDAGASEKDLARHFLAVTSHLQAAEEFGIPPDNCLPLWDWVGGRYSLWSAIGLSTAIAIGWEAFCELLRGAETMDRHFRDTSPESNLPLLMSLLEIWCCHFLGATNHAVLPYAYRLRRLPDFLQQLTMESNGKRVNRSGDTVGYHTAPVLWGAAGTTGQHSFHQLLHQGTHLCPVDFILPLAPADADEDEDGRHGRLVANCLAQSRALTVGRSAAAAEDSLRQRGRDDDAEWLAPHLAIPGNRPHSVLSFERLTPHSLGALLALYEHRTFCSSVIWDINAFDQWGVELGKNIGRQVHEVMLGPAAEDANEPASTLDAATAALIQRWRDANA</sequence>
<dbReference type="EC" id="5.3.1.9" evidence="7"/>
<proteinExistence type="inferred from homology"/>
<feature type="active site" description="Proton donor" evidence="7">
    <location>
        <position position="348"/>
    </location>
</feature>
<dbReference type="SUPFAM" id="SSF53697">
    <property type="entry name" value="SIS domain"/>
    <property type="match status" value="1"/>
</dbReference>
<dbReference type="NCBIfam" id="NF001211">
    <property type="entry name" value="PRK00179.1"/>
    <property type="match status" value="1"/>
</dbReference>
<dbReference type="RefSeq" id="WP_162884004.1">
    <property type="nucleotide sequence ID" value="NZ_QQSW01000029.1"/>
</dbReference>
<keyword evidence="10" id="KW-1185">Reference proteome</keyword>
<evidence type="ECO:0000256" key="4">
    <source>
        <dbReference type="ARBA" id="ARBA00023152"/>
    </source>
</evidence>
<dbReference type="UniPathway" id="UPA00109">
    <property type="reaction ID" value="UER00181"/>
</dbReference>
<comment type="caution">
    <text evidence="9">The sequence shown here is derived from an EMBL/GenBank/DDBJ whole genome shotgun (WGS) entry which is preliminary data.</text>
</comment>
<dbReference type="GO" id="GO:0005829">
    <property type="term" value="C:cytosol"/>
    <property type="evidence" value="ECO:0007669"/>
    <property type="project" value="TreeGrafter"/>
</dbReference>
<dbReference type="Pfam" id="PF00342">
    <property type="entry name" value="PGI"/>
    <property type="match status" value="1"/>
</dbReference>
<evidence type="ECO:0000256" key="5">
    <source>
        <dbReference type="ARBA" id="ARBA00023235"/>
    </source>
</evidence>
<dbReference type="InterPro" id="IPR001672">
    <property type="entry name" value="G6P_Isomerase"/>
</dbReference>
<dbReference type="EMBL" id="SLWX01000022">
    <property type="protein sequence ID" value="TCO71433.1"/>
    <property type="molecule type" value="Genomic_DNA"/>
</dbReference>
<dbReference type="PRINTS" id="PR00662">
    <property type="entry name" value="G6PISOMERASE"/>
</dbReference>
<dbReference type="GO" id="GO:0006094">
    <property type="term" value="P:gluconeogenesis"/>
    <property type="evidence" value="ECO:0007669"/>
    <property type="project" value="UniProtKB-UniRule"/>
</dbReference>
<dbReference type="CDD" id="cd05015">
    <property type="entry name" value="SIS_PGI_1"/>
    <property type="match status" value="1"/>
</dbReference>
<evidence type="ECO:0000256" key="6">
    <source>
        <dbReference type="ARBA" id="ARBA00029321"/>
    </source>
</evidence>
<accession>A0A4R2KD51</accession>
<dbReference type="AlphaFoldDB" id="A0A4R2KD51"/>
<evidence type="ECO:0000313" key="9">
    <source>
        <dbReference type="EMBL" id="TCO71433.1"/>
    </source>
</evidence>
<dbReference type="InterPro" id="IPR018189">
    <property type="entry name" value="Phosphoglucose_isomerase_CS"/>
</dbReference>
<dbReference type="CDD" id="cd05016">
    <property type="entry name" value="SIS_PGI_2"/>
    <property type="match status" value="1"/>
</dbReference>
<dbReference type="PROSITE" id="PS00174">
    <property type="entry name" value="P_GLUCOSE_ISOMERASE_2"/>
    <property type="match status" value="1"/>
</dbReference>
<dbReference type="GO" id="GO:0097367">
    <property type="term" value="F:carbohydrate derivative binding"/>
    <property type="evidence" value="ECO:0007669"/>
    <property type="project" value="InterPro"/>
</dbReference>
<name>A0A4R2KD51_9GAMM</name>
<dbReference type="HAMAP" id="MF_00473">
    <property type="entry name" value="G6P_isomerase"/>
    <property type="match status" value="1"/>
</dbReference>
<organism evidence="9 10">
    <name type="scientific">Chromatocurvus halotolerans</name>
    <dbReference type="NCBI Taxonomy" id="1132028"/>
    <lineage>
        <taxon>Bacteria</taxon>
        <taxon>Pseudomonadati</taxon>
        <taxon>Pseudomonadota</taxon>
        <taxon>Gammaproteobacteria</taxon>
        <taxon>Cellvibrionales</taxon>
        <taxon>Halieaceae</taxon>
        <taxon>Chromatocurvus</taxon>
    </lineage>
</organism>
<keyword evidence="7" id="KW-0963">Cytoplasm</keyword>
<dbReference type="PROSITE" id="PS51463">
    <property type="entry name" value="P_GLUCOSE_ISOMERASE_3"/>
    <property type="match status" value="1"/>
</dbReference>
<gene>
    <name evidence="7" type="primary">pgi</name>
    <name evidence="9" type="ORF">EV688_12243</name>
</gene>
<dbReference type="PROSITE" id="PS00765">
    <property type="entry name" value="P_GLUCOSE_ISOMERASE_1"/>
    <property type="match status" value="1"/>
</dbReference>
<keyword evidence="4 7" id="KW-0324">Glycolysis</keyword>
<comment type="pathway">
    <text evidence="7">Carbohydrate biosynthesis; gluconeogenesis.</text>
</comment>
<evidence type="ECO:0000256" key="1">
    <source>
        <dbReference type="ARBA" id="ARBA00004926"/>
    </source>
</evidence>
<comment type="function">
    <text evidence="7">Catalyzes the reversible isomerization of glucose-6-phosphate to fructose-6-phosphate.</text>
</comment>
<dbReference type="PANTHER" id="PTHR11469:SF1">
    <property type="entry name" value="GLUCOSE-6-PHOSPHATE ISOMERASE"/>
    <property type="match status" value="1"/>
</dbReference>
<comment type="catalytic activity">
    <reaction evidence="6 7 8">
        <text>alpha-D-glucose 6-phosphate = beta-D-fructose 6-phosphate</text>
        <dbReference type="Rhea" id="RHEA:11816"/>
        <dbReference type="ChEBI" id="CHEBI:57634"/>
        <dbReference type="ChEBI" id="CHEBI:58225"/>
        <dbReference type="EC" id="5.3.1.9"/>
    </reaction>
</comment>
<dbReference type="InterPro" id="IPR035482">
    <property type="entry name" value="SIS_PGI_2"/>
</dbReference>
<dbReference type="GO" id="GO:0004347">
    <property type="term" value="F:glucose-6-phosphate isomerase activity"/>
    <property type="evidence" value="ECO:0007669"/>
    <property type="project" value="UniProtKB-UniRule"/>
</dbReference>
<feature type="active site" evidence="7">
    <location>
        <position position="379"/>
    </location>
</feature>
<dbReference type="UniPathway" id="UPA00138"/>
<dbReference type="Proteomes" id="UP000294980">
    <property type="component" value="Unassembled WGS sequence"/>
</dbReference>